<dbReference type="SUPFAM" id="SSF52075">
    <property type="entry name" value="Outer arm dynein light chain 1"/>
    <property type="match status" value="1"/>
</dbReference>
<evidence type="ECO:0000256" key="8">
    <source>
        <dbReference type="ARBA" id="ARBA00024433"/>
    </source>
</evidence>
<feature type="region of interest" description="Disordered" evidence="10">
    <location>
        <begin position="62"/>
        <end position="92"/>
    </location>
</feature>
<dbReference type="Proteomes" id="UP001487740">
    <property type="component" value="Unassembled WGS sequence"/>
</dbReference>
<keyword evidence="6" id="KW-0969">Cilium</keyword>
<comment type="caution">
    <text evidence="11">The sequence shown here is derived from an EMBL/GenBank/DDBJ whole genome shotgun (WGS) entry which is preliminary data.</text>
</comment>
<comment type="similarity">
    <text evidence="3">Belongs to the DNAAF1 family.</text>
</comment>
<comment type="subcellular location">
    <subcellularLocation>
        <location evidence="2">Cell projection</location>
        <location evidence="2">Cilium</location>
    </subcellularLocation>
</comment>
<evidence type="ECO:0000256" key="9">
    <source>
        <dbReference type="SAM" id="Coils"/>
    </source>
</evidence>
<evidence type="ECO:0000256" key="4">
    <source>
        <dbReference type="ARBA" id="ARBA00022614"/>
    </source>
</evidence>
<evidence type="ECO:0000313" key="11">
    <source>
        <dbReference type="EMBL" id="KAK8384639.1"/>
    </source>
</evidence>
<feature type="compositionally biased region" description="Gly residues" evidence="10">
    <location>
        <begin position="63"/>
        <end position="73"/>
    </location>
</feature>
<keyword evidence="4" id="KW-0433">Leucine-rich repeat</keyword>
<feature type="coiled-coil region" evidence="9">
    <location>
        <begin position="381"/>
        <end position="411"/>
    </location>
</feature>
<evidence type="ECO:0000256" key="7">
    <source>
        <dbReference type="ARBA" id="ARBA00023273"/>
    </source>
</evidence>
<dbReference type="SMART" id="SM00369">
    <property type="entry name" value="LRR_TYP"/>
    <property type="match status" value="4"/>
</dbReference>
<keyword evidence="9" id="KW-0175">Coiled coil</keyword>
<dbReference type="Gene3D" id="3.80.10.10">
    <property type="entry name" value="Ribonuclease Inhibitor"/>
    <property type="match status" value="1"/>
</dbReference>
<evidence type="ECO:0000313" key="12">
    <source>
        <dbReference type="Proteomes" id="UP001487740"/>
    </source>
</evidence>
<protein>
    <recommendedName>
        <fullName evidence="8">Dynein axonemal assembly factor 1 homolog</fullName>
    </recommendedName>
</protein>
<dbReference type="InterPro" id="IPR050576">
    <property type="entry name" value="Cilia_flagella_integrity"/>
</dbReference>
<evidence type="ECO:0000256" key="2">
    <source>
        <dbReference type="ARBA" id="ARBA00004138"/>
    </source>
</evidence>
<evidence type="ECO:0000256" key="5">
    <source>
        <dbReference type="ARBA" id="ARBA00022737"/>
    </source>
</evidence>
<dbReference type="GO" id="GO:0005929">
    <property type="term" value="C:cilium"/>
    <property type="evidence" value="ECO:0007669"/>
    <property type="project" value="UniProtKB-SubCell"/>
</dbReference>
<name>A0AAW0TBK3_SCYPA</name>
<proteinExistence type="inferred from homology"/>
<dbReference type="PROSITE" id="PS51450">
    <property type="entry name" value="LRR"/>
    <property type="match status" value="2"/>
</dbReference>
<dbReference type="EMBL" id="JARAKH010000034">
    <property type="protein sequence ID" value="KAK8384639.1"/>
    <property type="molecule type" value="Genomic_DNA"/>
</dbReference>
<evidence type="ECO:0000256" key="1">
    <source>
        <dbReference type="ARBA" id="ARBA00003843"/>
    </source>
</evidence>
<dbReference type="InterPro" id="IPR032675">
    <property type="entry name" value="LRR_dom_sf"/>
</dbReference>
<keyword evidence="5" id="KW-0677">Repeat</keyword>
<dbReference type="PANTHER" id="PTHR45973:SF9">
    <property type="entry name" value="LEUCINE-RICH REPEAT-CONTAINING PROTEIN 46"/>
    <property type="match status" value="1"/>
</dbReference>
<comment type="function">
    <text evidence="1">Cilium-specific protein required for cilia structures.</text>
</comment>
<keyword evidence="7" id="KW-0966">Cell projection</keyword>
<evidence type="ECO:0000256" key="6">
    <source>
        <dbReference type="ARBA" id="ARBA00023069"/>
    </source>
</evidence>
<dbReference type="InterPro" id="IPR001611">
    <property type="entry name" value="Leu-rich_rpt"/>
</dbReference>
<evidence type="ECO:0000256" key="3">
    <source>
        <dbReference type="ARBA" id="ARBA00006453"/>
    </source>
</evidence>
<dbReference type="Pfam" id="PF14580">
    <property type="entry name" value="LRR_9"/>
    <property type="match status" value="1"/>
</dbReference>
<organism evidence="11 12">
    <name type="scientific">Scylla paramamosain</name>
    <name type="common">Mud crab</name>
    <dbReference type="NCBI Taxonomy" id="85552"/>
    <lineage>
        <taxon>Eukaryota</taxon>
        <taxon>Metazoa</taxon>
        <taxon>Ecdysozoa</taxon>
        <taxon>Arthropoda</taxon>
        <taxon>Crustacea</taxon>
        <taxon>Multicrustacea</taxon>
        <taxon>Malacostraca</taxon>
        <taxon>Eumalacostraca</taxon>
        <taxon>Eucarida</taxon>
        <taxon>Decapoda</taxon>
        <taxon>Pleocyemata</taxon>
        <taxon>Brachyura</taxon>
        <taxon>Eubrachyura</taxon>
        <taxon>Portunoidea</taxon>
        <taxon>Portunidae</taxon>
        <taxon>Portuninae</taxon>
        <taxon>Scylla</taxon>
    </lineage>
</organism>
<reference evidence="11 12" key="1">
    <citation type="submission" date="2023-03" db="EMBL/GenBank/DDBJ databases">
        <title>High-quality genome of Scylla paramamosain provides insights in environmental adaptation.</title>
        <authorList>
            <person name="Zhang L."/>
        </authorList>
    </citation>
    <scope>NUCLEOTIDE SEQUENCE [LARGE SCALE GENOMIC DNA]</scope>
    <source>
        <strain evidence="11">LZ_2023a</strain>
        <tissue evidence="11">Muscle</tissue>
    </source>
</reference>
<gene>
    <name evidence="11" type="ORF">O3P69_014302</name>
</gene>
<evidence type="ECO:0000256" key="10">
    <source>
        <dbReference type="SAM" id="MobiDB-lite"/>
    </source>
</evidence>
<dbReference type="AlphaFoldDB" id="A0AAW0TBK3"/>
<feature type="coiled-coil region" evidence="9">
    <location>
        <begin position="293"/>
        <end position="327"/>
    </location>
</feature>
<keyword evidence="12" id="KW-1185">Reference proteome</keyword>
<dbReference type="PANTHER" id="PTHR45973">
    <property type="entry name" value="PROTEIN PHOSPHATASE 1 REGULATORY SUBUNIT SDS22-RELATED"/>
    <property type="match status" value="1"/>
</dbReference>
<sequence>MSFTWAIDTKGDELGKVFRGEESDGSEAEDDEKAVKSQLHAMKLCQESSGLMATVSTLRLPGKRGGLEWGPGGEGRRKEGKDEEEEEVGVSRGREWGQMAPLSLAVLGEALGDQHPQLPPLTHANAKEICAHVPTLSLQFRGLGSLELVWLLERLTRLEVSNNCLTSTAGIDRLPALTWLDLSFNQIKRLVGVGALRRLEVLALHNNQLERLEKGALQHLDRLQVLTLANNRLTDLSDVWTLRHLDSLASLSLANNPISSQHYPALVLAHLPRLAYLDHRRVTPQDHANALELHRAEVEVVEADEERVRLEEEAEKERRRSREAHARAGVLALDDGSLLARMFRGDKDMGVLLQLPGAHALMSKYQEHFNAVCRQVFKAGLQHEEQRQTELRLLREALREARTRADHHAREAVRELEAEVGTVATAGRELQQAEEASLGDDQEAHTGRVAEAAVLHEKIDTLLNTTSYDLLTAEVTLADQIKDVVARAREELGSLVGGFLEEAATEFQEGRRLAYSFYCRLRELSTKVADECPSVEEQERTARVFEGSDTLQAALAGIHDRHLDLIDAREADLRKHLQHWLADTLKQIQEEEWARHRARVEEITTLTARQRQLLSEALPVLHE</sequence>
<dbReference type="InterPro" id="IPR003591">
    <property type="entry name" value="Leu-rich_rpt_typical-subtyp"/>
</dbReference>
<accession>A0AAW0TBK3</accession>